<dbReference type="InterPro" id="IPR015943">
    <property type="entry name" value="WD40/YVTN_repeat-like_dom_sf"/>
</dbReference>
<name>A0ABU1FQE3_9MICC</name>
<evidence type="ECO:0000259" key="1">
    <source>
        <dbReference type="Pfam" id="PF00149"/>
    </source>
</evidence>
<dbReference type="RefSeq" id="WP_044496494.1">
    <property type="nucleotide sequence ID" value="NZ_JAVKGT010000003.1"/>
</dbReference>
<reference evidence="5" key="1">
    <citation type="submission" date="2023-07" db="EMBL/GenBank/DDBJ databases">
        <title>Description of three actinobacteria isolated from air of manufacturing shop in a pharmaceutical factory.</title>
        <authorList>
            <person name="Zhang D.-F."/>
        </authorList>
    </citation>
    <scope>NUCLEOTIDE SEQUENCE [LARGE SCALE GENOMIC DNA]</scope>
    <source>
        <strain evidence="5">CCTCC AB 207010</strain>
    </source>
</reference>
<dbReference type="PANTHER" id="PTHR34512">
    <property type="entry name" value="CELL SURFACE PROTEIN"/>
    <property type="match status" value="1"/>
</dbReference>
<comment type="caution">
    <text evidence="4">The sequence shown here is derived from an EMBL/GenBank/DDBJ whole genome shotgun (WGS) entry which is preliminary data.</text>
</comment>
<evidence type="ECO:0000259" key="2">
    <source>
        <dbReference type="Pfam" id="PF13360"/>
    </source>
</evidence>
<evidence type="ECO:0000313" key="5">
    <source>
        <dbReference type="Proteomes" id="UP001260872"/>
    </source>
</evidence>
<dbReference type="SUPFAM" id="SSF50998">
    <property type="entry name" value="Quinoprotein alcohol dehydrogenase-like"/>
    <property type="match status" value="1"/>
</dbReference>
<evidence type="ECO:0000259" key="3">
    <source>
        <dbReference type="Pfam" id="PF16371"/>
    </source>
</evidence>
<keyword evidence="5" id="KW-1185">Reference proteome</keyword>
<dbReference type="SMART" id="SM00564">
    <property type="entry name" value="PQQ"/>
    <property type="match status" value="6"/>
</dbReference>
<dbReference type="EMBL" id="JAVKGT010000003">
    <property type="protein sequence ID" value="MDR5710849.1"/>
    <property type="molecule type" value="Genomic_DNA"/>
</dbReference>
<dbReference type="Pfam" id="PF13360">
    <property type="entry name" value="PQQ_2"/>
    <property type="match status" value="1"/>
</dbReference>
<accession>A0ABU1FQE3</accession>
<dbReference type="InterPro" id="IPR011047">
    <property type="entry name" value="Quinoprotein_ADH-like_sf"/>
</dbReference>
<dbReference type="PANTHER" id="PTHR34512:SF30">
    <property type="entry name" value="OUTER MEMBRANE PROTEIN ASSEMBLY FACTOR BAMB"/>
    <property type="match status" value="1"/>
</dbReference>
<proteinExistence type="predicted"/>
<dbReference type="Gene3D" id="3.60.21.10">
    <property type="match status" value="1"/>
</dbReference>
<dbReference type="InterPro" id="IPR029052">
    <property type="entry name" value="Metallo-depent_PP-like"/>
</dbReference>
<gene>
    <name evidence="4" type="ORF">RH857_01670</name>
</gene>
<sequence>MRGHVKDDQGLPVPHVLVSDGITVTATGQDGSFSIAPQGPFVFVTVPADYSCQTWYVPANLPTTAFVLKKKPAIFPYRFVHISDMHLGKGSYYPFRVELGSRESLTEFFQRVWESEPGLESFVATGDLTDTGIPAEFEDLLAAVSSSPVNVRLLPGNHDHMAGSRDSAVSPGGYLLHAADPRSYEQFLGPRWYSFDLPGLHVIAVDWHTHEFGLDTAQQNAWMRADLEHQPPGRPWILLSHDQPWHTMLDHLPSKPLATFSGHRHVSRVIDVDGILHVTTPTPLFGGLDGTPPSYRTVRWDGEELHLTTHRDFPAPKAHILTNSAHSDGTFQPTRKWVTQLPGTAHDAGFCLTGGHLVTSWADEDSRNAQLTAVDISDGSVRWSTPLPAPVRSAPSSAGDRVAVTCIEGTVVVLDLNTGEVAWSRSSPEPLRTFLLASPAIHEDRLFVADSTTLRSLCLNSGELLWERVIAPYQTFSTSAAPVVSGDTLYFGQWPATPQLMALDPYTGSIRWGDGKNVQLLGSSAPLATPVPDQLSNDLFAPMVDGLARINGDSGEIRWQRANTLPWNPHPPLLTQQGVVVSDPGYGVVLLNRDTGEPIWSCHLQDDTAMITSGYQQTGHTISAPVCEVSEVLAVPGLDSKIHLIHSRSGTLLHSIQVPNPIAVPPQADDESLFLLDIRGELSAFDRRTLPGVSS</sequence>
<dbReference type="InterPro" id="IPR018391">
    <property type="entry name" value="PQQ_b-propeller_rpt"/>
</dbReference>
<evidence type="ECO:0000313" key="4">
    <source>
        <dbReference type="EMBL" id="MDR5710849.1"/>
    </source>
</evidence>
<dbReference type="Proteomes" id="UP001260872">
    <property type="component" value="Unassembled WGS sequence"/>
</dbReference>
<dbReference type="SUPFAM" id="SSF56300">
    <property type="entry name" value="Metallo-dependent phosphatases"/>
    <property type="match status" value="1"/>
</dbReference>
<dbReference type="Gene3D" id="2.130.10.10">
    <property type="entry name" value="YVTN repeat-like/Quinoprotein amine dehydrogenase"/>
    <property type="match status" value="1"/>
</dbReference>
<dbReference type="Gene3D" id="2.40.10.480">
    <property type="match status" value="1"/>
</dbReference>
<feature type="domain" description="Calcineurin-like phosphoesterase N-terminal" evidence="3">
    <location>
        <begin position="3"/>
        <end position="54"/>
    </location>
</feature>
<feature type="domain" description="Pyrrolo-quinoline quinone repeat" evidence="2">
    <location>
        <begin position="337"/>
        <end position="491"/>
    </location>
</feature>
<protein>
    <submittedName>
        <fullName evidence="4">PQQ-binding-like beta-propeller repeat protein</fullName>
    </submittedName>
</protein>
<dbReference type="InterPro" id="IPR032285">
    <property type="entry name" value="Metallophos_N"/>
</dbReference>
<organism evidence="4 5">
    <name type="scientific">Nesterenkonia flava</name>
    <dbReference type="NCBI Taxonomy" id="469799"/>
    <lineage>
        <taxon>Bacteria</taxon>
        <taxon>Bacillati</taxon>
        <taxon>Actinomycetota</taxon>
        <taxon>Actinomycetes</taxon>
        <taxon>Micrococcales</taxon>
        <taxon>Micrococcaceae</taxon>
        <taxon>Nesterenkonia</taxon>
    </lineage>
</organism>
<dbReference type="Pfam" id="PF00149">
    <property type="entry name" value="Metallophos"/>
    <property type="match status" value="1"/>
</dbReference>
<feature type="domain" description="Calcineurin-like phosphoesterase" evidence="1">
    <location>
        <begin position="78"/>
        <end position="265"/>
    </location>
</feature>
<dbReference type="Pfam" id="PF16371">
    <property type="entry name" value="MetallophosN"/>
    <property type="match status" value="1"/>
</dbReference>
<dbReference type="InterPro" id="IPR002372">
    <property type="entry name" value="PQQ_rpt_dom"/>
</dbReference>
<dbReference type="InterPro" id="IPR004843">
    <property type="entry name" value="Calcineurin-like_PHP"/>
</dbReference>